<dbReference type="HOGENOM" id="CLU_015553_1_2_10"/>
<dbReference type="EMBL" id="CP011071">
    <property type="protein sequence ID" value="AKA34687.1"/>
    <property type="molecule type" value="Genomic_DNA"/>
</dbReference>
<evidence type="ECO:0000259" key="8">
    <source>
        <dbReference type="Pfam" id="PF07980"/>
    </source>
</evidence>
<dbReference type="InterPro" id="IPR012944">
    <property type="entry name" value="SusD_RagB_dom"/>
</dbReference>
<evidence type="ECO:0000313" key="10">
    <source>
        <dbReference type="Proteomes" id="UP000032726"/>
    </source>
</evidence>
<keyword evidence="3 7" id="KW-0732">Signal</keyword>
<dbReference type="Pfam" id="PF07980">
    <property type="entry name" value="SusD_RagB"/>
    <property type="match status" value="1"/>
</dbReference>
<protein>
    <submittedName>
        <fullName evidence="9">Putative outer membrane protein, probably involved in nutrient binding</fullName>
    </submittedName>
</protein>
<feature type="signal peptide" evidence="7">
    <location>
        <begin position="1"/>
        <end position="20"/>
    </location>
</feature>
<sequence>MKRNSSKIYLLTFLSVLGLASCTDLEIEETDSFISEGFQGLQDPQASVNALYGQTYSQLGDQANTYALREVTTDALLVPTRGADWGDNGRWRKLHQHEWGLEETDIITPFQQWTSAQLLASQVLDPRSNADATTAAEARFLRAYAMWTTLDLYGQVPFRDTQLPDSELPTVLSGAEAVTFILNDLDQAISGLPATAAGSIDDLDKASKAAARFLKAKVLLNRHIYETQLTGGGGTPNPADMAEVIALVDAIAADGFELEDNYFEMFRNSADTETIWWAATAIGNRIFNGLHYNSTGIGGGGWNGFSTLAEYYDLFEGDPNSNRVDLDGNPLDGQEERRGGVPPAGLPVGSITANPGEEVADGNDNGIIDGSNVGFGFLIGQQYSETGDPLTDRQGAPLQFTREFLDGNGQPSLINNNERTGIRVMKYSPRYGGFVNHSPQFRYADAHLMKAEALMRSGGDPTALVNELRTARGVDPLGAVGEQELLAERARELFAEGWRRNDMIRFGQYLRQWEFKGSNETGNATRLLFPIPLPQLLANPNLQQNPGY</sequence>
<dbReference type="Proteomes" id="UP000032726">
    <property type="component" value="Chromosome"/>
</dbReference>
<evidence type="ECO:0000256" key="4">
    <source>
        <dbReference type="ARBA" id="ARBA00023136"/>
    </source>
</evidence>
<dbReference type="AlphaFoldDB" id="A0A0D5YR04"/>
<dbReference type="RefSeq" id="WP_045801416.1">
    <property type="nucleotide sequence ID" value="NZ_CP011071.1"/>
</dbReference>
<dbReference type="PROSITE" id="PS51257">
    <property type="entry name" value="PROKAR_LIPOPROTEIN"/>
    <property type="match status" value="1"/>
</dbReference>
<dbReference type="KEGG" id="mlt:VC82_1040"/>
<dbReference type="InterPro" id="IPR011990">
    <property type="entry name" value="TPR-like_helical_dom_sf"/>
</dbReference>
<dbReference type="STRING" id="516051.VC82_1040"/>
<organism evidence="9 10">
    <name type="scientific">Flagellimonas lutaonensis</name>
    <dbReference type="NCBI Taxonomy" id="516051"/>
    <lineage>
        <taxon>Bacteria</taxon>
        <taxon>Pseudomonadati</taxon>
        <taxon>Bacteroidota</taxon>
        <taxon>Flavobacteriia</taxon>
        <taxon>Flavobacteriales</taxon>
        <taxon>Flavobacteriaceae</taxon>
        <taxon>Flagellimonas</taxon>
    </lineage>
</organism>
<comment type="subcellular location">
    <subcellularLocation>
        <location evidence="1">Cell outer membrane</location>
    </subcellularLocation>
</comment>
<evidence type="ECO:0000256" key="1">
    <source>
        <dbReference type="ARBA" id="ARBA00004442"/>
    </source>
</evidence>
<dbReference type="SUPFAM" id="SSF48452">
    <property type="entry name" value="TPR-like"/>
    <property type="match status" value="1"/>
</dbReference>
<evidence type="ECO:0000313" key="9">
    <source>
        <dbReference type="EMBL" id="AKA34687.1"/>
    </source>
</evidence>
<dbReference type="Gene3D" id="1.25.40.390">
    <property type="match status" value="1"/>
</dbReference>
<feature type="region of interest" description="Disordered" evidence="6">
    <location>
        <begin position="322"/>
        <end position="347"/>
    </location>
</feature>
<dbReference type="PATRIC" id="fig|516051.4.peg.1078"/>
<comment type="similarity">
    <text evidence="2">Belongs to the SusD family.</text>
</comment>
<accession>A0A0D5YR04</accession>
<feature type="chain" id="PRO_5002299896" evidence="7">
    <location>
        <begin position="21"/>
        <end position="548"/>
    </location>
</feature>
<reference evidence="9 10" key="1">
    <citation type="submission" date="2015-03" db="EMBL/GenBank/DDBJ databases">
        <title>Complete genome sequence of Muricauda lutaonensis CC-HSB-11T, isolated from a coastal hot spring.</title>
        <authorList>
            <person name="Kim K.M."/>
        </authorList>
    </citation>
    <scope>NUCLEOTIDE SEQUENCE [LARGE SCALE GENOMIC DNA]</scope>
    <source>
        <strain evidence="9 10">CC-HSB-11</strain>
    </source>
</reference>
<proteinExistence type="inferred from homology"/>
<gene>
    <name evidence="9" type="ORF">VC82_1040</name>
</gene>
<evidence type="ECO:0000256" key="5">
    <source>
        <dbReference type="ARBA" id="ARBA00023237"/>
    </source>
</evidence>
<evidence type="ECO:0000256" key="3">
    <source>
        <dbReference type="ARBA" id="ARBA00022729"/>
    </source>
</evidence>
<keyword evidence="10" id="KW-1185">Reference proteome</keyword>
<keyword evidence="5" id="KW-0998">Cell outer membrane</keyword>
<feature type="domain" description="RagB/SusD" evidence="8">
    <location>
        <begin position="392"/>
        <end position="548"/>
    </location>
</feature>
<dbReference type="OrthoDB" id="5694214at2"/>
<name>A0A0D5YR04_9FLAO</name>
<evidence type="ECO:0000256" key="7">
    <source>
        <dbReference type="SAM" id="SignalP"/>
    </source>
</evidence>
<evidence type="ECO:0000256" key="2">
    <source>
        <dbReference type="ARBA" id="ARBA00006275"/>
    </source>
</evidence>
<keyword evidence="4" id="KW-0472">Membrane</keyword>
<evidence type="ECO:0000256" key="6">
    <source>
        <dbReference type="SAM" id="MobiDB-lite"/>
    </source>
</evidence>
<dbReference type="GO" id="GO:0009279">
    <property type="term" value="C:cell outer membrane"/>
    <property type="evidence" value="ECO:0007669"/>
    <property type="project" value="UniProtKB-SubCell"/>
</dbReference>